<dbReference type="InterPro" id="IPR011831">
    <property type="entry name" value="ADP-Glc_PPase"/>
</dbReference>
<dbReference type="Proteomes" id="UP000433181">
    <property type="component" value="Unassembled WGS sequence"/>
</dbReference>
<dbReference type="InterPro" id="IPR056818">
    <property type="entry name" value="GlmU/GlgC-like_hexapep"/>
</dbReference>
<dbReference type="Gene3D" id="3.90.550.10">
    <property type="entry name" value="Spore Coat Polysaccharide Biosynthesis Protein SpsA, Chain A"/>
    <property type="match status" value="1"/>
</dbReference>
<keyword evidence="6" id="KW-1185">Reference proteome</keyword>
<evidence type="ECO:0000256" key="1">
    <source>
        <dbReference type="ARBA" id="ARBA00010443"/>
    </source>
</evidence>
<evidence type="ECO:0000313" key="5">
    <source>
        <dbReference type="EMBL" id="MSU08517.1"/>
    </source>
</evidence>
<dbReference type="InterPro" id="IPR011832">
    <property type="entry name" value="GlgDAde_trans"/>
</dbReference>
<evidence type="ECO:0000256" key="2">
    <source>
        <dbReference type="ARBA" id="ARBA00023056"/>
    </source>
</evidence>
<dbReference type="EMBL" id="VUNR01000008">
    <property type="protein sequence ID" value="MSU08517.1"/>
    <property type="molecule type" value="Genomic_DNA"/>
</dbReference>
<keyword evidence="5" id="KW-0548">Nucleotidyltransferase</keyword>
<keyword evidence="2" id="KW-0320">Glycogen biosynthesis</keyword>
<accession>A0A6I2UCR7</accession>
<keyword evidence="5" id="KW-0808">Transferase</keyword>
<evidence type="ECO:0000259" key="4">
    <source>
        <dbReference type="Pfam" id="PF24894"/>
    </source>
</evidence>
<protein>
    <submittedName>
        <fullName evidence="5">Glucose-1-phosphate adenylyltransferase subunit GlgD</fullName>
        <ecNumber evidence="5">2.7.7.27</ecNumber>
    </submittedName>
</protein>
<dbReference type="SUPFAM" id="SSF53448">
    <property type="entry name" value="Nucleotide-diphospho-sugar transferases"/>
    <property type="match status" value="1"/>
</dbReference>
<comment type="similarity">
    <text evidence="1">Belongs to the bacterial/plant glucose-1-phosphate adenylyltransferase family.</text>
</comment>
<sequence length="368" mass="40654">MSNIMGIIKLDGANSMLKELCERRPVASLPIAGRYRVIDFAVSNMVNSGVGNVGVLLSAKARSVFDHLRSGKDWDLARHRGGLSYLPSDPYDGQPVTGDLSGLYHNMDYIQHTSAEYILVAQADSVYNIDFRSVLLFHQNTGADITMVYSKAKTDIPGDAAVMKVTDSGRVTDIAKSMTATQGANDFLGIYLMSKDTFIKVVSNGFERGGTDFLLDGIIRHMDEYSIFACEHKGYVARINSTMAYFNANKDMLNPEIWAEMFMGANLIHTKTKDAAPVQYKDTSRVVNCLVANGCEIRGEVENSILFRDVKVGEGVKIKDCIIMEKCVIEDNAMLRNVICDKNVTVTKDQWLKGAENYPLIVAKGTKI</sequence>
<organism evidence="5 6">
    <name type="scientific">Anaerovibrio slackiae</name>
    <dbReference type="NCBI Taxonomy" id="2652309"/>
    <lineage>
        <taxon>Bacteria</taxon>
        <taxon>Bacillati</taxon>
        <taxon>Bacillota</taxon>
        <taxon>Negativicutes</taxon>
        <taxon>Selenomonadales</taxon>
        <taxon>Selenomonadaceae</taxon>
        <taxon>Anaerovibrio</taxon>
    </lineage>
</organism>
<dbReference type="SUPFAM" id="SSF51161">
    <property type="entry name" value="Trimeric LpxA-like enzymes"/>
    <property type="match status" value="1"/>
</dbReference>
<dbReference type="Gene3D" id="2.160.10.10">
    <property type="entry name" value="Hexapeptide repeat proteins"/>
    <property type="match status" value="1"/>
</dbReference>
<feature type="domain" description="Nucleotidyl transferase" evidence="3">
    <location>
        <begin position="12"/>
        <end position="175"/>
    </location>
</feature>
<proteinExistence type="inferred from homology"/>
<dbReference type="Pfam" id="PF24894">
    <property type="entry name" value="Hexapep_GlmU"/>
    <property type="match status" value="1"/>
</dbReference>
<dbReference type="NCBIfam" id="TIGR02092">
    <property type="entry name" value="glgD"/>
    <property type="match status" value="1"/>
</dbReference>
<name>A0A6I2UCR7_9FIRM</name>
<dbReference type="GeneID" id="96778446"/>
<dbReference type="Pfam" id="PF00483">
    <property type="entry name" value="NTP_transferase"/>
    <property type="match status" value="1"/>
</dbReference>
<dbReference type="CDD" id="cd04651">
    <property type="entry name" value="LbH_G1P_AT_C"/>
    <property type="match status" value="1"/>
</dbReference>
<dbReference type="RefSeq" id="WP_154406677.1">
    <property type="nucleotide sequence ID" value="NZ_JAQXJM010000151.1"/>
</dbReference>
<dbReference type="GO" id="GO:0008878">
    <property type="term" value="F:glucose-1-phosphate adenylyltransferase activity"/>
    <property type="evidence" value="ECO:0007669"/>
    <property type="project" value="UniProtKB-EC"/>
</dbReference>
<dbReference type="InterPro" id="IPR029044">
    <property type="entry name" value="Nucleotide-diphossugar_trans"/>
</dbReference>
<evidence type="ECO:0000313" key="6">
    <source>
        <dbReference type="Proteomes" id="UP000433181"/>
    </source>
</evidence>
<dbReference type="InterPro" id="IPR011004">
    <property type="entry name" value="Trimer_LpxA-like_sf"/>
</dbReference>
<dbReference type="GO" id="GO:0005978">
    <property type="term" value="P:glycogen biosynthetic process"/>
    <property type="evidence" value="ECO:0007669"/>
    <property type="project" value="UniProtKB-KW"/>
</dbReference>
<feature type="domain" description="Glucose-1-phosphate adenylyltransferase/Bifunctional protein GlmU-like C-terminal hexapeptide" evidence="4">
    <location>
        <begin position="282"/>
        <end position="349"/>
    </location>
</feature>
<comment type="caution">
    <text evidence="5">The sequence shown here is derived from an EMBL/GenBank/DDBJ whole genome shotgun (WGS) entry which is preliminary data.</text>
</comment>
<dbReference type="PANTHER" id="PTHR43523:SF6">
    <property type="entry name" value="GLYCOGEN BIOSYNTHESIS PROTEIN GLGD"/>
    <property type="match status" value="1"/>
</dbReference>
<dbReference type="PANTHER" id="PTHR43523">
    <property type="entry name" value="GLUCOSE-1-PHOSPHATE ADENYLYLTRANSFERASE-RELATED"/>
    <property type="match status" value="1"/>
</dbReference>
<dbReference type="AlphaFoldDB" id="A0A6I2UCR7"/>
<evidence type="ECO:0000259" key="3">
    <source>
        <dbReference type="Pfam" id="PF00483"/>
    </source>
</evidence>
<reference evidence="5 6" key="1">
    <citation type="submission" date="2019-08" db="EMBL/GenBank/DDBJ databases">
        <title>In-depth cultivation of the pig gut microbiome towards novel bacterial diversity and tailored functional studies.</title>
        <authorList>
            <person name="Wylensek D."/>
            <person name="Hitch T.C.A."/>
            <person name="Clavel T."/>
        </authorList>
    </citation>
    <scope>NUCLEOTIDE SEQUENCE [LARGE SCALE GENOMIC DNA]</scope>
    <source>
        <strain evidence="5 6">WCA-693-APC-5D-A</strain>
    </source>
</reference>
<dbReference type="InterPro" id="IPR005835">
    <property type="entry name" value="NTP_transferase_dom"/>
</dbReference>
<dbReference type="CDD" id="cd02508">
    <property type="entry name" value="ADP_Glucose_PP"/>
    <property type="match status" value="1"/>
</dbReference>
<dbReference type="EC" id="2.7.7.27" evidence="5"/>
<gene>
    <name evidence="5" type="primary">glgD</name>
    <name evidence="5" type="ORF">FYJ84_05905</name>
</gene>